<evidence type="ECO:0000259" key="1">
    <source>
        <dbReference type="Pfam" id="PF00156"/>
    </source>
</evidence>
<dbReference type="SUPFAM" id="SSF53271">
    <property type="entry name" value="PRTase-like"/>
    <property type="match status" value="1"/>
</dbReference>
<evidence type="ECO:0000313" key="2">
    <source>
        <dbReference type="EMBL" id="TCK75326.1"/>
    </source>
</evidence>
<dbReference type="InterPro" id="IPR000836">
    <property type="entry name" value="PRTase_dom"/>
</dbReference>
<dbReference type="Proteomes" id="UP000295210">
    <property type="component" value="Unassembled WGS sequence"/>
</dbReference>
<proteinExistence type="predicted"/>
<dbReference type="EMBL" id="SMGK01000001">
    <property type="protein sequence ID" value="TCK75326.1"/>
    <property type="molecule type" value="Genomic_DNA"/>
</dbReference>
<dbReference type="InterPro" id="IPR050261">
    <property type="entry name" value="FrsA_esterase"/>
</dbReference>
<dbReference type="OrthoDB" id="9810066at2"/>
<dbReference type="CDD" id="cd06223">
    <property type="entry name" value="PRTases_typeI"/>
    <property type="match status" value="1"/>
</dbReference>
<dbReference type="Pfam" id="PF00156">
    <property type="entry name" value="Pribosyltran"/>
    <property type="match status" value="1"/>
</dbReference>
<protein>
    <submittedName>
        <fullName evidence="2">Putative phosphoribosyl transferase</fullName>
    </submittedName>
</protein>
<keyword evidence="3" id="KW-1185">Reference proteome</keyword>
<sequence length="464" mass="50471">MIFKNRQDAGRQLAKELSEYAGLEDVIVLGVPRGGIPVAYEIARELNTRLDVFLSRKLGVPGQEELAFGAIAAGDGRYLDERIIQAAGISGAQIERITQATKERLETRALLYRGSKAPLNVESRTVILVDDGIATGASIFAAIRALREMKPKRLVIAVPVAPVSTCNWLRPLVDELVVLYTPKDFYAVGQFYDSFSQVSDEEVIELLRLAEKVAKESPGEDCPEDEGVSATQKAPLYLHQREISIKAGELQLEGILSVPHRAKGLVLFAHGSGSSRHSPRNQFVAEELHSHGLATLLFDLLTHEEEVVDRVTAELRFDIGLLAGRLVDVTLWVTQNKDVNNLPIGYFGASTGAAAALVAAARLPKLISAVVSRGGRPDLAGESLGSVRAPTLLIVGGLDEIVISLNRQALAKLKCPDKDLILIPGATHLFEERGTLEQVARITAEWFVRYLAQSGKLQNIRETA</sequence>
<keyword evidence="2" id="KW-0808">Transferase</keyword>
<dbReference type="PANTHER" id="PTHR22946">
    <property type="entry name" value="DIENELACTONE HYDROLASE DOMAIN-CONTAINING PROTEIN-RELATED"/>
    <property type="match status" value="1"/>
</dbReference>
<comment type="caution">
    <text evidence="2">The sequence shown here is derived from an EMBL/GenBank/DDBJ whole genome shotgun (WGS) entry which is preliminary data.</text>
</comment>
<organism evidence="2 3">
    <name type="scientific">Acidipila rosea</name>
    <dbReference type="NCBI Taxonomy" id="768535"/>
    <lineage>
        <taxon>Bacteria</taxon>
        <taxon>Pseudomonadati</taxon>
        <taxon>Acidobacteriota</taxon>
        <taxon>Terriglobia</taxon>
        <taxon>Terriglobales</taxon>
        <taxon>Acidobacteriaceae</taxon>
        <taxon>Acidipila</taxon>
    </lineage>
</organism>
<dbReference type="Gene3D" id="3.30.1310.20">
    <property type="entry name" value="PRTase-like"/>
    <property type="match status" value="1"/>
</dbReference>
<dbReference type="InterPro" id="IPR029058">
    <property type="entry name" value="AB_hydrolase_fold"/>
</dbReference>
<evidence type="ECO:0000313" key="3">
    <source>
        <dbReference type="Proteomes" id="UP000295210"/>
    </source>
</evidence>
<dbReference type="AlphaFoldDB" id="A0A4R1LA85"/>
<reference evidence="2 3" key="1">
    <citation type="submission" date="2019-03" db="EMBL/GenBank/DDBJ databases">
        <title>Genomic Encyclopedia of Type Strains, Phase IV (KMG-IV): sequencing the most valuable type-strain genomes for metagenomic binning, comparative biology and taxonomic classification.</title>
        <authorList>
            <person name="Goeker M."/>
        </authorList>
    </citation>
    <scope>NUCLEOTIDE SEQUENCE [LARGE SCALE GENOMIC DNA]</scope>
    <source>
        <strain evidence="2 3">DSM 103428</strain>
    </source>
</reference>
<feature type="domain" description="Phosphoribosyltransferase" evidence="1">
    <location>
        <begin position="5"/>
        <end position="161"/>
    </location>
</feature>
<dbReference type="RefSeq" id="WP_131990994.1">
    <property type="nucleotide sequence ID" value="NZ_SMGK01000001.1"/>
</dbReference>
<dbReference type="SUPFAM" id="SSF53474">
    <property type="entry name" value="alpha/beta-Hydrolases"/>
    <property type="match status" value="1"/>
</dbReference>
<name>A0A4R1LA85_9BACT</name>
<dbReference type="InterPro" id="IPR029057">
    <property type="entry name" value="PRTase-like"/>
</dbReference>
<dbReference type="GO" id="GO:0016740">
    <property type="term" value="F:transferase activity"/>
    <property type="evidence" value="ECO:0007669"/>
    <property type="project" value="UniProtKB-KW"/>
</dbReference>
<accession>A0A4R1LA85</accession>
<gene>
    <name evidence="2" type="ORF">C7378_0309</name>
</gene>
<dbReference type="Gene3D" id="3.40.50.2020">
    <property type="match status" value="1"/>
</dbReference>
<dbReference type="Gene3D" id="3.40.50.1820">
    <property type="entry name" value="alpha/beta hydrolase"/>
    <property type="match status" value="1"/>
</dbReference>